<keyword evidence="1" id="KW-0346">Stress response</keyword>
<dbReference type="SUPFAM" id="SSF52317">
    <property type="entry name" value="Class I glutamine amidotransferase-like"/>
    <property type="match status" value="1"/>
</dbReference>
<organism evidence="5 6">
    <name type="scientific">Lactiplantibacillus fabifermentans DSM 21115</name>
    <dbReference type="NCBI Taxonomy" id="1413187"/>
    <lineage>
        <taxon>Bacteria</taxon>
        <taxon>Bacillati</taxon>
        <taxon>Bacillota</taxon>
        <taxon>Bacilli</taxon>
        <taxon>Lactobacillales</taxon>
        <taxon>Lactobacillaceae</taxon>
        <taxon>Lactiplantibacillus</taxon>
    </lineage>
</organism>
<gene>
    <name evidence="5" type="ORF">DY78_GL001315</name>
</gene>
<dbReference type="PANTHER" id="PTHR48094:SF11">
    <property type="entry name" value="GLUTATHIONE-INDEPENDENT GLYOXALASE HSP31-RELATED"/>
    <property type="match status" value="1"/>
</dbReference>
<dbReference type="InterPro" id="IPR002818">
    <property type="entry name" value="DJ-1/PfpI"/>
</dbReference>
<evidence type="ECO:0000256" key="2">
    <source>
        <dbReference type="ARBA" id="ARBA00023239"/>
    </source>
</evidence>
<evidence type="ECO:0000256" key="1">
    <source>
        <dbReference type="ARBA" id="ARBA00023016"/>
    </source>
</evidence>
<feature type="domain" description="DJ-1/PfpI" evidence="4">
    <location>
        <begin position="69"/>
        <end position="223"/>
    </location>
</feature>
<dbReference type="EMBL" id="AYGX02000017">
    <property type="protein sequence ID" value="KRO29150.1"/>
    <property type="molecule type" value="Genomic_DNA"/>
</dbReference>
<dbReference type="Gene3D" id="3.40.50.880">
    <property type="match status" value="1"/>
</dbReference>
<protein>
    <submittedName>
        <fullName evidence="5">ThiJ PfpI domain-containing protein</fullName>
    </submittedName>
</protein>
<proteinExistence type="inferred from homology"/>
<accession>A0A0R2NTY7</accession>
<sequence>MMTKVLVVVTNNHRFGDQKRATGLWLSESVHFHAVMAAHQIDVDYMSPRGGYVPLDPGSLADMDDTTWQFYDDEKFRNQYLAKTLAPADVNPADYAAIYFAGGHGVLWDFPNNPDLAKVADAIHQNGGITAAVCHGVVGLLGLHATDGTELIAGKHVAGFSNEEEAINQLTDAVPFLTEDALIKAGGQYTSAQAYTEHVVVDGKLVTGQNPQSAKGVADAVVKLLQA</sequence>
<dbReference type="CDD" id="cd03141">
    <property type="entry name" value="GATase1_Hsp31_like"/>
    <property type="match status" value="1"/>
</dbReference>
<dbReference type="InterPro" id="IPR050325">
    <property type="entry name" value="Prot/Nucl_acid_deglycase"/>
</dbReference>
<evidence type="ECO:0000313" key="5">
    <source>
        <dbReference type="EMBL" id="KRO29150.1"/>
    </source>
</evidence>
<name>A0A0R2NTY7_9LACO</name>
<comment type="caution">
    <text evidence="5">The sequence shown here is derived from an EMBL/GenBank/DDBJ whole genome shotgun (WGS) entry which is preliminary data.</text>
</comment>
<comment type="similarity">
    <text evidence="3">Belongs to the peptidase C56 family. HSP31-like subfamily.</text>
</comment>
<dbReference type="AlphaFoldDB" id="A0A0R2NTY7"/>
<dbReference type="Pfam" id="PF01965">
    <property type="entry name" value="DJ-1_PfpI"/>
    <property type="match status" value="1"/>
</dbReference>
<dbReference type="PANTHER" id="PTHR48094">
    <property type="entry name" value="PROTEIN/NUCLEIC ACID DEGLYCASE DJ-1-RELATED"/>
    <property type="match status" value="1"/>
</dbReference>
<dbReference type="GO" id="GO:0019172">
    <property type="term" value="F:glyoxalase III activity"/>
    <property type="evidence" value="ECO:0007669"/>
    <property type="project" value="TreeGrafter"/>
</dbReference>
<evidence type="ECO:0000313" key="6">
    <source>
        <dbReference type="Proteomes" id="UP000050920"/>
    </source>
</evidence>
<keyword evidence="6" id="KW-1185">Reference proteome</keyword>
<evidence type="ECO:0000259" key="4">
    <source>
        <dbReference type="Pfam" id="PF01965"/>
    </source>
</evidence>
<reference evidence="5 6" key="1">
    <citation type="journal article" date="2015" name="Genome Announc.">
        <title>Expanding the biotechnology potential of lactobacilli through comparative genomics of 213 strains and associated genera.</title>
        <authorList>
            <person name="Sun Z."/>
            <person name="Harris H.M."/>
            <person name="McCann A."/>
            <person name="Guo C."/>
            <person name="Argimon S."/>
            <person name="Zhang W."/>
            <person name="Yang X."/>
            <person name="Jeffery I.B."/>
            <person name="Cooney J.C."/>
            <person name="Kagawa T.F."/>
            <person name="Liu W."/>
            <person name="Song Y."/>
            <person name="Salvetti E."/>
            <person name="Wrobel A."/>
            <person name="Rasinkangas P."/>
            <person name="Parkhill J."/>
            <person name="Rea M.C."/>
            <person name="O'Sullivan O."/>
            <person name="Ritari J."/>
            <person name="Douillard F.P."/>
            <person name="Paul Ross R."/>
            <person name="Yang R."/>
            <person name="Briner A.E."/>
            <person name="Felis G.E."/>
            <person name="de Vos W.M."/>
            <person name="Barrangou R."/>
            <person name="Klaenhammer T.R."/>
            <person name="Caufield P.W."/>
            <person name="Cui Y."/>
            <person name="Zhang H."/>
            <person name="O'Toole P.W."/>
        </authorList>
    </citation>
    <scope>NUCLEOTIDE SEQUENCE [LARGE SCALE GENOMIC DNA]</scope>
    <source>
        <strain evidence="5 6">DSM 21115</strain>
    </source>
</reference>
<evidence type="ECO:0000256" key="3">
    <source>
        <dbReference type="ARBA" id="ARBA00038493"/>
    </source>
</evidence>
<keyword evidence="2" id="KW-0456">Lyase</keyword>
<dbReference type="GO" id="GO:0005737">
    <property type="term" value="C:cytoplasm"/>
    <property type="evidence" value="ECO:0007669"/>
    <property type="project" value="TreeGrafter"/>
</dbReference>
<dbReference type="GO" id="GO:0019243">
    <property type="term" value="P:methylglyoxal catabolic process to D-lactate via S-lactoyl-glutathione"/>
    <property type="evidence" value="ECO:0007669"/>
    <property type="project" value="TreeGrafter"/>
</dbReference>
<dbReference type="Proteomes" id="UP000050920">
    <property type="component" value="Unassembled WGS sequence"/>
</dbReference>
<dbReference type="InterPro" id="IPR029062">
    <property type="entry name" value="Class_I_gatase-like"/>
</dbReference>